<feature type="region of interest" description="Disordered" evidence="1">
    <location>
        <begin position="1"/>
        <end position="31"/>
    </location>
</feature>
<dbReference type="Proteomes" id="UP001054945">
    <property type="component" value="Unassembled WGS sequence"/>
</dbReference>
<keyword evidence="3" id="KW-1185">Reference proteome</keyword>
<protein>
    <submittedName>
        <fullName evidence="2">Uncharacterized protein</fullName>
    </submittedName>
</protein>
<sequence>MPWRQCPKYPKINAQNIPPTKNSANPNNVGPTRVTSTFSYANALSTNLTSTQTSLAPAIPLNQSNSDTIFSPDELHKTLYILKEIVSIFTSSSSVSTVFQQLNQAKTPEDKLLSC</sequence>
<evidence type="ECO:0000313" key="3">
    <source>
        <dbReference type="Proteomes" id="UP001054945"/>
    </source>
</evidence>
<comment type="caution">
    <text evidence="2">The sequence shown here is derived from an EMBL/GenBank/DDBJ whole genome shotgun (WGS) entry which is preliminary data.</text>
</comment>
<dbReference type="AlphaFoldDB" id="A0AAV4XZL9"/>
<dbReference type="EMBL" id="BPLR01018517">
    <property type="protein sequence ID" value="GIZ00210.1"/>
    <property type="molecule type" value="Genomic_DNA"/>
</dbReference>
<evidence type="ECO:0000313" key="2">
    <source>
        <dbReference type="EMBL" id="GIZ00210.1"/>
    </source>
</evidence>
<reference evidence="2 3" key="1">
    <citation type="submission" date="2021-06" db="EMBL/GenBank/DDBJ databases">
        <title>Caerostris extrusa draft genome.</title>
        <authorList>
            <person name="Kono N."/>
            <person name="Arakawa K."/>
        </authorList>
    </citation>
    <scope>NUCLEOTIDE SEQUENCE [LARGE SCALE GENOMIC DNA]</scope>
</reference>
<gene>
    <name evidence="2" type="ORF">CEXT_531521</name>
</gene>
<organism evidence="2 3">
    <name type="scientific">Caerostris extrusa</name>
    <name type="common">Bark spider</name>
    <name type="synonym">Caerostris bankana</name>
    <dbReference type="NCBI Taxonomy" id="172846"/>
    <lineage>
        <taxon>Eukaryota</taxon>
        <taxon>Metazoa</taxon>
        <taxon>Ecdysozoa</taxon>
        <taxon>Arthropoda</taxon>
        <taxon>Chelicerata</taxon>
        <taxon>Arachnida</taxon>
        <taxon>Araneae</taxon>
        <taxon>Araneomorphae</taxon>
        <taxon>Entelegynae</taxon>
        <taxon>Araneoidea</taxon>
        <taxon>Araneidae</taxon>
        <taxon>Caerostris</taxon>
    </lineage>
</organism>
<proteinExistence type="predicted"/>
<accession>A0AAV4XZL9</accession>
<evidence type="ECO:0000256" key="1">
    <source>
        <dbReference type="SAM" id="MobiDB-lite"/>
    </source>
</evidence>
<feature type="compositionally biased region" description="Polar residues" evidence="1">
    <location>
        <begin position="13"/>
        <end position="31"/>
    </location>
</feature>
<name>A0AAV4XZL9_CAEEX</name>